<dbReference type="RefSeq" id="WP_330195634.1">
    <property type="nucleotide sequence ID" value="NZ_JAZDRO010000002.1"/>
</dbReference>
<accession>A0ABU7LX15</accession>
<comment type="caution">
    <text evidence="1">The sequence shown here is derived from an EMBL/GenBank/DDBJ whole genome shotgun (WGS) entry which is preliminary data.</text>
</comment>
<sequence>MNTEDTGPTVNQAAYNTMAALLTAHEKYLRGDGGGRRLAMKFADLSGFTFQNRNFSQAELSGSTMTGAKLAASKFVGTSLFCCNLTEADLRAVDFRRADLRGVILKGANLYGANLDEADFREAMLVRADQKNAFREARSFGRDAEQGLRKVDFRHCSLKRARLGDAKLQGADFSGVNLSGANLKGADLRSAKFNGAILSDVDLKGVRIDTDAIKDCILSPNEDAIARVPELMKALAEAEAWAIGSTQPGGAAHIRLADMRPLGSALQNRKLPKSRFEDCRFIESDFSGSTLAGSQFIRCDLRGAQFAGCDLRGARFENCVLSFADFRSAQLGAIASGSGERLDVDFTGSSTVAAQFSAADRERLNLAETPGTNRAVG</sequence>
<name>A0ABU7LX15_9PROT</name>
<protein>
    <submittedName>
        <fullName evidence="1">Pentapeptide repeat-containing protein</fullName>
    </submittedName>
</protein>
<keyword evidence="2" id="KW-1185">Reference proteome</keyword>
<reference evidence="1 2" key="1">
    <citation type="submission" date="2024-01" db="EMBL/GenBank/DDBJ databases">
        <title>Hyphobacterium bacterium isolated from marine sediment.</title>
        <authorList>
            <person name="Zhao S."/>
        </authorList>
    </citation>
    <scope>NUCLEOTIDE SEQUENCE [LARGE SCALE GENOMIC DNA]</scope>
    <source>
        <strain evidence="1 2">Y60-23</strain>
    </source>
</reference>
<dbReference type="SUPFAM" id="SSF141571">
    <property type="entry name" value="Pentapeptide repeat-like"/>
    <property type="match status" value="2"/>
</dbReference>
<evidence type="ECO:0000313" key="1">
    <source>
        <dbReference type="EMBL" id="MEE2566092.1"/>
    </source>
</evidence>
<dbReference type="InterPro" id="IPR051082">
    <property type="entry name" value="Pentapeptide-BTB/POZ_domain"/>
</dbReference>
<dbReference type="Pfam" id="PF00805">
    <property type="entry name" value="Pentapeptide"/>
    <property type="match status" value="4"/>
</dbReference>
<dbReference type="InterPro" id="IPR001646">
    <property type="entry name" value="5peptide_repeat"/>
</dbReference>
<proteinExistence type="predicted"/>
<dbReference type="PANTHER" id="PTHR14136:SF17">
    <property type="entry name" value="BTB_POZ DOMAIN-CONTAINING PROTEIN KCTD9"/>
    <property type="match status" value="1"/>
</dbReference>
<evidence type="ECO:0000313" key="2">
    <source>
        <dbReference type="Proteomes" id="UP001310692"/>
    </source>
</evidence>
<organism evidence="1 2">
    <name type="scientific">Hyphobacterium marinum</name>
    <dbReference type="NCBI Taxonomy" id="3116574"/>
    <lineage>
        <taxon>Bacteria</taxon>
        <taxon>Pseudomonadati</taxon>
        <taxon>Pseudomonadota</taxon>
        <taxon>Alphaproteobacteria</taxon>
        <taxon>Maricaulales</taxon>
        <taxon>Maricaulaceae</taxon>
        <taxon>Hyphobacterium</taxon>
    </lineage>
</organism>
<dbReference type="Gene3D" id="2.160.20.80">
    <property type="entry name" value="E3 ubiquitin-protein ligase SopA"/>
    <property type="match status" value="3"/>
</dbReference>
<dbReference type="Proteomes" id="UP001310692">
    <property type="component" value="Unassembled WGS sequence"/>
</dbReference>
<dbReference type="PANTHER" id="PTHR14136">
    <property type="entry name" value="BTB_POZ DOMAIN-CONTAINING PROTEIN KCTD9"/>
    <property type="match status" value="1"/>
</dbReference>
<dbReference type="EMBL" id="JAZDRO010000002">
    <property type="protein sequence ID" value="MEE2566092.1"/>
    <property type="molecule type" value="Genomic_DNA"/>
</dbReference>
<gene>
    <name evidence="1" type="ORF">V0U35_05310</name>
</gene>